<dbReference type="SUPFAM" id="SSF51971">
    <property type="entry name" value="Nucleotide-binding domain"/>
    <property type="match status" value="1"/>
</dbReference>
<dbReference type="GO" id="GO:0016491">
    <property type="term" value="F:oxidoreductase activity"/>
    <property type="evidence" value="ECO:0007669"/>
    <property type="project" value="UniProtKB-KW"/>
</dbReference>
<name>A0A6B3R2T0_9FLAO</name>
<dbReference type="Gene3D" id="3.50.50.60">
    <property type="entry name" value="FAD/NAD(P)-binding domain"/>
    <property type="match status" value="2"/>
</dbReference>
<evidence type="ECO:0000313" key="3">
    <source>
        <dbReference type="EMBL" id="NEV94833.1"/>
    </source>
</evidence>
<keyword evidence="4" id="KW-1185">Reference proteome</keyword>
<protein>
    <submittedName>
        <fullName evidence="3">FAD-dependent oxidoreductase</fullName>
    </submittedName>
</protein>
<gene>
    <name evidence="3" type="ORF">G3567_11820</name>
</gene>
<dbReference type="Proteomes" id="UP000478505">
    <property type="component" value="Unassembled WGS sequence"/>
</dbReference>
<comment type="caution">
    <text evidence="3">The sequence shown here is derived from an EMBL/GenBank/DDBJ whole genome shotgun (WGS) entry which is preliminary data.</text>
</comment>
<dbReference type="PANTHER" id="PTHR13847">
    <property type="entry name" value="SARCOSINE DEHYDROGENASE-RELATED"/>
    <property type="match status" value="1"/>
</dbReference>
<proteinExistence type="predicted"/>
<dbReference type="GO" id="GO:0005737">
    <property type="term" value="C:cytoplasm"/>
    <property type="evidence" value="ECO:0007669"/>
    <property type="project" value="TreeGrafter"/>
</dbReference>
<dbReference type="AlphaFoldDB" id="A0A6B3R2T0"/>
<organism evidence="3 4">
    <name type="scientific">Psychroflexus aurantiacus</name>
    <dbReference type="NCBI Taxonomy" id="2709310"/>
    <lineage>
        <taxon>Bacteria</taxon>
        <taxon>Pseudomonadati</taxon>
        <taxon>Bacteroidota</taxon>
        <taxon>Flavobacteriia</taxon>
        <taxon>Flavobacteriales</taxon>
        <taxon>Flavobacteriaceae</taxon>
        <taxon>Psychroflexus</taxon>
    </lineage>
</organism>
<dbReference type="InterPro" id="IPR036188">
    <property type="entry name" value="FAD/NAD-bd_sf"/>
</dbReference>
<evidence type="ECO:0000259" key="2">
    <source>
        <dbReference type="Pfam" id="PF01266"/>
    </source>
</evidence>
<evidence type="ECO:0000256" key="1">
    <source>
        <dbReference type="ARBA" id="ARBA00023002"/>
    </source>
</evidence>
<dbReference type="Pfam" id="PF01266">
    <property type="entry name" value="DAO"/>
    <property type="match status" value="1"/>
</dbReference>
<accession>A0A6B3R2T0</accession>
<sequence>MKDVLIVGFGIAGLSVAKQLELRSRTFDIIADESQDASKVAGGVLNPVALKRYNLAWNAEEFMPQAIDFYSQFNSESGEAFFKSVPVYKLFSSAEDQNNWTVASDQRLLEPFLNPKIQKVTASVQSDFKAGEVLQSHLLSLKSLIEHEKERYIHTSQFISEPLKHAELHISRDEVIYKQGTYKAVVFCEGYGITDNPFFNWLPVYGNKGEYLIFKSVDLKANESIFKAKNFLIPLGNDLYKYGATYSRENLNDLPTEGARVELKDKLSGMINCDFEIVDQVAGVRPTVRDRKPVLGRHPRYKNLYILNGFGSRGVMAAPGLSEQLVDCILQGKDIDQAINLSRFLKFYV</sequence>
<dbReference type="RefSeq" id="WP_164005524.1">
    <property type="nucleotide sequence ID" value="NZ_JAAIKD010000006.1"/>
</dbReference>
<evidence type="ECO:0000313" key="4">
    <source>
        <dbReference type="Proteomes" id="UP000478505"/>
    </source>
</evidence>
<dbReference type="EMBL" id="JAAIKD010000006">
    <property type="protein sequence ID" value="NEV94833.1"/>
    <property type="molecule type" value="Genomic_DNA"/>
</dbReference>
<keyword evidence="1" id="KW-0560">Oxidoreductase</keyword>
<dbReference type="InterPro" id="IPR006076">
    <property type="entry name" value="FAD-dep_OxRdtase"/>
</dbReference>
<dbReference type="Gene3D" id="3.30.9.10">
    <property type="entry name" value="D-Amino Acid Oxidase, subunit A, domain 2"/>
    <property type="match status" value="1"/>
</dbReference>
<feature type="domain" description="FAD dependent oxidoreductase" evidence="2">
    <location>
        <begin position="3"/>
        <end position="327"/>
    </location>
</feature>
<reference evidence="3 4" key="1">
    <citation type="submission" date="2020-02" db="EMBL/GenBank/DDBJ databases">
        <title>Flavobacteriaceae Psychroflexus bacterium YR1-1, complete genome.</title>
        <authorList>
            <person name="Li Y."/>
            <person name="Wu S."/>
        </authorList>
    </citation>
    <scope>NUCLEOTIDE SEQUENCE [LARGE SCALE GENOMIC DNA]</scope>
    <source>
        <strain evidence="3 4">YR1-1</strain>
    </source>
</reference>
<dbReference type="PANTHER" id="PTHR13847:SF289">
    <property type="entry name" value="GLYCINE OXIDASE"/>
    <property type="match status" value="1"/>
</dbReference>